<gene>
    <name evidence="2" type="ORF">A2989_04965</name>
</gene>
<dbReference type="Pfam" id="PF18898">
    <property type="entry name" value="DUF5654"/>
    <property type="match status" value="1"/>
</dbReference>
<dbReference type="InterPro" id="IPR043713">
    <property type="entry name" value="DUF5654"/>
</dbReference>
<reference evidence="2 3" key="1">
    <citation type="journal article" date="2016" name="Nat. Commun.">
        <title>Thousands of microbial genomes shed light on interconnected biogeochemical processes in an aquifer system.</title>
        <authorList>
            <person name="Anantharaman K."/>
            <person name="Brown C.T."/>
            <person name="Hug L.A."/>
            <person name="Sharon I."/>
            <person name="Castelle C.J."/>
            <person name="Probst A.J."/>
            <person name="Thomas B.C."/>
            <person name="Singh A."/>
            <person name="Wilkins M.J."/>
            <person name="Karaoz U."/>
            <person name="Brodie E.L."/>
            <person name="Williams K.H."/>
            <person name="Hubbard S.S."/>
            <person name="Banfield J.F."/>
        </authorList>
    </citation>
    <scope>NUCLEOTIDE SEQUENCE [LARGE SCALE GENOMIC DNA]</scope>
</reference>
<sequence length="84" mass="9193">MASKKLHLEIITQMLSLSSSAFGLVAALAWNTVIQTFINDFIKPFLPAGGSLIISQLIYATVITMLVVTITLKLSQIKDRLESN</sequence>
<keyword evidence="1" id="KW-0812">Transmembrane</keyword>
<name>A0A1F4ZEP9_9BACT</name>
<dbReference type="EMBL" id="MEXN01000001">
    <property type="protein sequence ID" value="OGD04356.1"/>
    <property type="molecule type" value="Genomic_DNA"/>
</dbReference>
<dbReference type="STRING" id="1797259.A2989_04965"/>
<dbReference type="Proteomes" id="UP000177080">
    <property type="component" value="Unassembled WGS sequence"/>
</dbReference>
<comment type="caution">
    <text evidence="2">The sequence shown here is derived from an EMBL/GenBank/DDBJ whole genome shotgun (WGS) entry which is preliminary data.</text>
</comment>
<protein>
    <submittedName>
        <fullName evidence="2">Uncharacterized protein</fullName>
    </submittedName>
</protein>
<organism evidence="2 3">
    <name type="scientific">Candidatus Amesbacteria bacterium RIFCSPLOWO2_01_FULL_48_25</name>
    <dbReference type="NCBI Taxonomy" id="1797259"/>
    <lineage>
        <taxon>Bacteria</taxon>
        <taxon>Candidatus Amesiibacteriota</taxon>
    </lineage>
</organism>
<accession>A0A1F4ZEP9</accession>
<proteinExistence type="predicted"/>
<evidence type="ECO:0000313" key="2">
    <source>
        <dbReference type="EMBL" id="OGD04356.1"/>
    </source>
</evidence>
<feature type="transmembrane region" description="Helical" evidence="1">
    <location>
        <begin position="53"/>
        <end position="72"/>
    </location>
</feature>
<dbReference type="AlphaFoldDB" id="A0A1F4ZEP9"/>
<keyword evidence="1" id="KW-0472">Membrane</keyword>
<evidence type="ECO:0000313" key="3">
    <source>
        <dbReference type="Proteomes" id="UP000177080"/>
    </source>
</evidence>
<keyword evidence="1" id="KW-1133">Transmembrane helix</keyword>
<evidence type="ECO:0000256" key="1">
    <source>
        <dbReference type="SAM" id="Phobius"/>
    </source>
</evidence>